<keyword evidence="4 5" id="KW-0472">Membrane</keyword>
<evidence type="ECO:0000256" key="1">
    <source>
        <dbReference type="ARBA" id="ARBA00004141"/>
    </source>
</evidence>
<keyword evidence="7" id="KW-1185">Reference proteome</keyword>
<feature type="transmembrane region" description="Helical" evidence="5">
    <location>
        <begin position="92"/>
        <end position="114"/>
    </location>
</feature>
<evidence type="ECO:0008006" key="8">
    <source>
        <dbReference type="Google" id="ProtNLM"/>
    </source>
</evidence>
<reference evidence="6 7" key="1">
    <citation type="submission" date="2020-11" db="EMBL/GenBank/DDBJ databases">
        <authorList>
            <person name="Peeters C."/>
        </authorList>
    </citation>
    <scope>NUCLEOTIDE SEQUENCE [LARGE SCALE GENOMIC DNA]</scope>
    <source>
        <strain evidence="6 7">LMG 8286</strain>
    </source>
</reference>
<protein>
    <recommendedName>
        <fullName evidence="8">EI24 domain-containing protein</fullName>
    </recommendedName>
</protein>
<evidence type="ECO:0000256" key="5">
    <source>
        <dbReference type="SAM" id="Phobius"/>
    </source>
</evidence>
<feature type="transmembrane region" description="Helical" evidence="5">
    <location>
        <begin position="135"/>
        <end position="157"/>
    </location>
</feature>
<proteinExistence type="predicted"/>
<gene>
    <name evidence="6" type="ORF">LMG8286_01548</name>
</gene>
<feature type="transmembrane region" description="Helical" evidence="5">
    <location>
        <begin position="204"/>
        <end position="237"/>
    </location>
</feature>
<evidence type="ECO:0000256" key="3">
    <source>
        <dbReference type="ARBA" id="ARBA00022989"/>
    </source>
</evidence>
<sequence>MQIYNLFLLSLHDFWTKKFIMLSILPLICSVIVLGVGFFWASSELKDVLSQALNSGDFGFFDLSAYPMIMSVISHGTVSWVLSATLYALGTYFMLMLSIVVALGIAGFLTPVVANEINARHYRAKFTPISTAKSLRLMGVVGLKFLGLLIICLPFMFVPVINFIAINVPFFYIYAKLLLIDVGSNTISEAKFKLLWLDNGGFKFLFFAFCFYIISLVPLLGLLFQLFFIIFLSHLFFQVEAATRF</sequence>
<organism evidence="6 7">
    <name type="scientific">Campylobacter suis</name>
    <dbReference type="NCBI Taxonomy" id="2790657"/>
    <lineage>
        <taxon>Bacteria</taxon>
        <taxon>Pseudomonadati</taxon>
        <taxon>Campylobacterota</taxon>
        <taxon>Epsilonproteobacteria</taxon>
        <taxon>Campylobacterales</taxon>
        <taxon>Campylobacteraceae</taxon>
        <taxon>Campylobacter</taxon>
    </lineage>
</organism>
<keyword evidence="3 5" id="KW-1133">Transmembrane helix</keyword>
<comment type="caution">
    <text evidence="6">The sequence shown here is derived from an EMBL/GenBank/DDBJ whole genome shotgun (WGS) entry which is preliminary data.</text>
</comment>
<dbReference type="Proteomes" id="UP000789359">
    <property type="component" value="Unassembled WGS sequence"/>
</dbReference>
<comment type="subcellular location">
    <subcellularLocation>
        <location evidence="1">Membrane</location>
        <topology evidence="1">Multi-pass membrane protein</topology>
    </subcellularLocation>
</comment>
<dbReference type="Pfam" id="PF07264">
    <property type="entry name" value="EI24"/>
    <property type="match status" value="1"/>
</dbReference>
<evidence type="ECO:0000313" key="6">
    <source>
        <dbReference type="EMBL" id="CAD7288844.1"/>
    </source>
</evidence>
<evidence type="ECO:0000256" key="4">
    <source>
        <dbReference type="ARBA" id="ARBA00023136"/>
    </source>
</evidence>
<keyword evidence="2 5" id="KW-0812">Transmembrane</keyword>
<feature type="transmembrane region" description="Helical" evidence="5">
    <location>
        <begin position="20"/>
        <end position="42"/>
    </location>
</feature>
<name>A0ABN7K8J4_9BACT</name>
<feature type="transmembrane region" description="Helical" evidence="5">
    <location>
        <begin position="63"/>
        <end position="86"/>
    </location>
</feature>
<accession>A0ABN7K8J4</accession>
<dbReference type="InterPro" id="IPR059112">
    <property type="entry name" value="CysZ/EI24"/>
</dbReference>
<evidence type="ECO:0000256" key="2">
    <source>
        <dbReference type="ARBA" id="ARBA00022692"/>
    </source>
</evidence>
<dbReference type="RefSeq" id="WP_230057290.1">
    <property type="nucleotide sequence ID" value="NZ_CAJHOE010000004.1"/>
</dbReference>
<feature type="transmembrane region" description="Helical" evidence="5">
    <location>
        <begin position="163"/>
        <end position="183"/>
    </location>
</feature>
<evidence type="ECO:0000313" key="7">
    <source>
        <dbReference type="Proteomes" id="UP000789359"/>
    </source>
</evidence>
<dbReference type="EMBL" id="CAJHOE010000004">
    <property type="protein sequence ID" value="CAD7288844.1"/>
    <property type="molecule type" value="Genomic_DNA"/>
</dbReference>